<comment type="caution">
    <text evidence="1">The sequence shown here is derived from an EMBL/GenBank/DDBJ whole genome shotgun (WGS) entry which is preliminary data.</text>
</comment>
<accession>A0ABW3EFX3</accession>
<gene>
    <name evidence="1" type="ORF">ACFQZ7_11485</name>
</gene>
<evidence type="ECO:0000313" key="2">
    <source>
        <dbReference type="Proteomes" id="UP001597104"/>
    </source>
</evidence>
<keyword evidence="2" id="KW-1185">Reference proteome</keyword>
<reference evidence="2" key="1">
    <citation type="journal article" date="2019" name="Int. J. Syst. Evol. Microbiol.">
        <title>The Global Catalogue of Microorganisms (GCM) 10K type strain sequencing project: providing services to taxonomists for standard genome sequencing and annotation.</title>
        <authorList>
            <consortium name="The Broad Institute Genomics Platform"/>
            <consortium name="The Broad Institute Genome Sequencing Center for Infectious Disease"/>
            <person name="Wu L."/>
            <person name="Ma J."/>
        </authorList>
    </citation>
    <scope>NUCLEOTIDE SEQUENCE [LARGE SCALE GENOMIC DNA]</scope>
    <source>
        <strain evidence="2">CCM 8925</strain>
    </source>
</reference>
<dbReference type="EMBL" id="JBHTIO010000052">
    <property type="protein sequence ID" value="MFD0898344.1"/>
    <property type="molecule type" value="Genomic_DNA"/>
</dbReference>
<evidence type="ECO:0000313" key="1">
    <source>
        <dbReference type="EMBL" id="MFD0898344.1"/>
    </source>
</evidence>
<dbReference type="RefSeq" id="WP_137637835.1">
    <property type="nucleotide sequence ID" value="NZ_BJDN01000013.1"/>
</dbReference>
<name>A0ABW3EFX3_9LACO</name>
<sequence>MIIDLSGLPASGKSFFSKQFSNASRKKDNKKFINFIEWDRTTLLGRACHTLAYPIIRHTNKYKRLSSIMANYVTNNPQYNESHTVDFFVTRIIFLKLVYSIAEYTHINLLVNEGISQSLIIFAIEFELQENEFIGLVSKVLRFNKVKYAVYQISLSNCMISFVHRNRHATQIDELRDDDLYEFLLKFEIYLNVYLNTFKFIPLDRENEFENNFKLLRKER</sequence>
<protein>
    <submittedName>
        <fullName evidence="1">Uncharacterized protein</fullName>
    </submittedName>
</protein>
<dbReference type="Proteomes" id="UP001597104">
    <property type="component" value="Unassembled WGS sequence"/>
</dbReference>
<proteinExistence type="predicted"/>
<organism evidence="1 2">
    <name type="scientific">Loigolactobacillus binensis</name>
    <dbReference type="NCBI Taxonomy" id="2559922"/>
    <lineage>
        <taxon>Bacteria</taxon>
        <taxon>Bacillati</taxon>
        <taxon>Bacillota</taxon>
        <taxon>Bacilli</taxon>
        <taxon>Lactobacillales</taxon>
        <taxon>Lactobacillaceae</taxon>
        <taxon>Loigolactobacillus</taxon>
    </lineage>
</organism>